<dbReference type="EMBL" id="CP016027">
    <property type="protein sequence ID" value="ANJ66463.1"/>
    <property type="molecule type" value="Genomic_DNA"/>
</dbReference>
<protein>
    <recommendedName>
        <fullName evidence="1">UPF0260 protein A9404_02875</fullName>
    </recommendedName>
</protein>
<proteinExistence type="inferred from homology"/>
<evidence type="ECO:0000256" key="1">
    <source>
        <dbReference type="HAMAP-Rule" id="MF_00676"/>
    </source>
</evidence>
<organism evidence="2 3">
    <name type="scientific">Halothiobacillus diazotrophicus</name>
    <dbReference type="NCBI Taxonomy" id="1860122"/>
    <lineage>
        <taxon>Bacteria</taxon>
        <taxon>Pseudomonadati</taxon>
        <taxon>Pseudomonadota</taxon>
        <taxon>Gammaproteobacteria</taxon>
        <taxon>Chromatiales</taxon>
        <taxon>Halothiobacillaceae</taxon>
        <taxon>Halothiobacillus</taxon>
    </lineage>
</organism>
<gene>
    <name evidence="2" type="ORF">A9404_02875</name>
</gene>
<dbReference type="OrthoDB" id="9786855at2"/>
<dbReference type="HAMAP" id="MF_00676">
    <property type="entry name" value="UPF0260"/>
    <property type="match status" value="1"/>
</dbReference>
<evidence type="ECO:0000313" key="3">
    <source>
        <dbReference type="Proteomes" id="UP000078596"/>
    </source>
</evidence>
<dbReference type="Pfam" id="PF03692">
    <property type="entry name" value="CxxCxxCC"/>
    <property type="match status" value="1"/>
</dbReference>
<dbReference type="STRING" id="1860122.A9404_02875"/>
<comment type="similarity">
    <text evidence="1">Belongs to the UPF0260 family.</text>
</comment>
<dbReference type="KEGG" id="haz:A9404_02875"/>
<dbReference type="NCBIfam" id="NF003507">
    <property type="entry name" value="PRK05170.2-5"/>
    <property type="match status" value="1"/>
</dbReference>
<dbReference type="PIRSF" id="PIRSF006173">
    <property type="entry name" value="UCP006173"/>
    <property type="match status" value="1"/>
</dbReference>
<keyword evidence="3" id="KW-1185">Reference proteome</keyword>
<dbReference type="RefSeq" id="WP_066098491.1">
    <property type="nucleotide sequence ID" value="NZ_CP016027.1"/>
</dbReference>
<reference evidence="2 3" key="1">
    <citation type="submission" date="2016-06" db="EMBL/GenBank/DDBJ databases">
        <title>Insight into the functional genes involving in sulfur oxidation in Pearl River water.</title>
        <authorList>
            <person name="Luo J."/>
            <person name="Tan X."/>
            <person name="Lin W."/>
        </authorList>
    </citation>
    <scope>NUCLEOTIDE SEQUENCE [LARGE SCALE GENOMIC DNA]</scope>
    <source>
        <strain evidence="2 3">LS2</strain>
    </source>
</reference>
<dbReference type="PANTHER" id="PTHR37421">
    <property type="entry name" value="UPF0260 PROTEIN YCGN"/>
    <property type="match status" value="1"/>
</dbReference>
<name>A0A191ZF18_9GAMM</name>
<accession>A0A191ZF18</accession>
<evidence type="ECO:0000313" key="2">
    <source>
        <dbReference type="EMBL" id="ANJ66463.1"/>
    </source>
</evidence>
<dbReference type="PANTHER" id="PTHR37421:SF1">
    <property type="entry name" value="UPF0260 PROTEIN YCGN"/>
    <property type="match status" value="1"/>
</dbReference>
<dbReference type="InterPro" id="IPR005358">
    <property type="entry name" value="Puta_zinc/iron-chelating_dom"/>
</dbReference>
<dbReference type="InterPro" id="IPR008228">
    <property type="entry name" value="UCP006173"/>
</dbReference>
<dbReference type="NCBIfam" id="NF003501">
    <property type="entry name" value="PRK05170.1-5"/>
    <property type="match status" value="1"/>
</dbReference>
<dbReference type="Proteomes" id="UP000078596">
    <property type="component" value="Chromosome"/>
</dbReference>
<sequence>MTDDDRPFWRRKRLSEMTPDEWESLCDGCAKCCLQKLSDEDDPDDMVYYTDLACDLLDMGTCRCGNYTQRHELVPTCVWLKPEDLEEFHWLPATCAYRRLAEGRDLPAWHPLVTGDPDSARKSGYSVQGRARHVANLAEEQWPEHIVDWPMEESD</sequence>
<dbReference type="AlphaFoldDB" id="A0A191ZF18"/>